<dbReference type="PANTHER" id="PTHR39084">
    <property type="entry name" value="MEMBRANE PROTEIN-RELATED"/>
    <property type="match status" value="1"/>
</dbReference>
<sequence>MPAVGFAAFAGAFIVFRLRGVRQAELYGMTTVVAAMLDFALGAYALVGNQAAAAAAAVATTGLLAVKGVLHEWVQKLSWRELRASLILLAMVFILLPILPDREIEPLGVNPYDLWLLTILIAAVSFVGYVAIKVMGERYGLLLAAVAGGLASSTAATLHFARLAKTVANRKRSLSGAALLANLVMYGRVAVLVGLFSPAMLVEIGPPLALGALATGAVAAVLLQRDFQAMDRDAQEMVLKNPFEFGMVLRFGVLLAVVFILAAWLKREFGQTGIYVLSAISGILDVDAITLTLARSGGPMLGILIAVAMNTLAKAGIGMVAGGRTVAALLSVGAAAGIAGIAAGLWLVETL</sequence>
<feature type="transmembrane region" description="Helical" evidence="1">
    <location>
        <begin position="173"/>
        <end position="196"/>
    </location>
</feature>
<feature type="transmembrane region" description="Helical" evidence="1">
    <location>
        <begin position="139"/>
        <end position="161"/>
    </location>
</feature>
<dbReference type="InterPro" id="IPR025105">
    <property type="entry name" value="DUF4010"/>
</dbReference>
<dbReference type="Proteomes" id="UP000593594">
    <property type="component" value="Chromosome"/>
</dbReference>
<dbReference type="RefSeq" id="WP_213162591.1">
    <property type="nucleotide sequence ID" value="NZ_CP058214.1"/>
</dbReference>
<feature type="transmembrane region" description="Helical" evidence="1">
    <location>
        <begin position="272"/>
        <end position="294"/>
    </location>
</feature>
<keyword evidence="1" id="KW-0472">Membrane</keyword>
<feature type="transmembrane region" description="Helical" evidence="1">
    <location>
        <begin position="26"/>
        <end position="46"/>
    </location>
</feature>
<dbReference type="AlphaFoldDB" id="A0A7S8C0Z9"/>
<feature type="transmembrane region" description="Helical" evidence="1">
    <location>
        <begin position="208"/>
        <end position="225"/>
    </location>
</feature>
<feature type="transmembrane region" description="Helical" evidence="1">
    <location>
        <begin position="300"/>
        <end position="321"/>
    </location>
</feature>
<dbReference type="PANTHER" id="PTHR39084:SF1">
    <property type="entry name" value="DUF4010 DOMAIN-CONTAINING PROTEIN"/>
    <property type="match status" value="1"/>
</dbReference>
<feature type="transmembrane region" description="Helical" evidence="1">
    <location>
        <begin position="82"/>
        <end position="100"/>
    </location>
</feature>
<organism evidence="3 4">
    <name type="scientific">Kaustia mangrovi</name>
    <dbReference type="NCBI Taxonomy" id="2593653"/>
    <lineage>
        <taxon>Bacteria</taxon>
        <taxon>Pseudomonadati</taxon>
        <taxon>Pseudomonadota</taxon>
        <taxon>Alphaproteobacteria</taxon>
        <taxon>Hyphomicrobiales</taxon>
        <taxon>Parvibaculaceae</taxon>
        <taxon>Kaustia</taxon>
    </lineage>
</organism>
<dbReference type="Pfam" id="PF13194">
    <property type="entry name" value="DUF4010"/>
    <property type="match status" value="1"/>
</dbReference>
<evidence type="ECO:0000313" key="3">
    <source>
        <dbReference type="EMBL" id="QPC41373.1"/>
    </source>
</evidence>
<evidence type="ECO:0000259" key="2">
    <source>
        <dbReference type="Pfam" id="PF13194"/>
    </source>
</evidence>
<feature type="transmembrane region" description="Helical" evidence="1">
    <location>
        <begin position="112"/>
        <end position="132"/>
    </location>
</feature>
<proteinExistence type="predicted"/>
<gene>
    <name evidence="3" type="ORF">HW532_00620</name>
</gene>
<evidence type="ECO:0000313" key="4">
    <source>
        <dbReference type="Proteomes" id="UP000593594"/>
    </source>
</evidence>
<evidence type="ECO:0000256" key="1">
    <source>
        <dbReference type="SAM" id="Phobius"/>
    </source>
</evidence>
<accession>A0A7S8C0Z9</accession>
<feature type="transmembrane region" description="Helical" evidence="1">
    <location>
        <begin position="245"/>
        <end position="265"/>
    </location>
</feature>
<dbReference type="EMBL" id="CP058214">
    <property type="protein sequence ID" value="QPC41373.1"/>
    <property type="molecule type" value="Genomic_DNA"/>
</dbReference>
<keyword evidence="1" id="KW-1133">Transmembrane helix</keyword>
<keyword evidence="4" id="KW-1185">Reference proteome</keyword>
<dbReference type="KEGG" id="kmn:HW532_00620"/>
<protein>
    <submittedName>
        <fullName evidence="3">DUF4010 domain-containing protein</fullName>
    </submittedName>
</protein>
<reference evidence="3 4" key="1">
    <citation type="submission" date="2020-06" db="EMBL/GenBank/DDBJ databases">
        <title>Genome sequence of 2 isolates from Red Sea Mangroves.</title>
        <authorList>
            <person name="Sefrji F."/>
            <person name="Michoud G."/>
            <person name="Merlino G."/>
            <person name="Daffonchio D."/>
        </authorList>
    </citation>
    <scope>NUCLEOTIDE SEQUENCE [LARGE SCALE GENOMIC DNA]</scope>
    <source>
        <strain evidence="3 4">R1DC25</strain>
    </source>
</reference>
<feature type="transmembrane region" description="Helical" evidence="1">
    <location>
        <begin position="52"/>
        <end position="70"/>
    </location>
</feature>
<feature type="domain" description="DUF4010" evidence="2">
    <location>
        <begin position="119"/>
        <end position="322"/>
    </location>
</feature>
<keyword evidence="1" id="KW-0812">Transmembrane</keyword>
<feature type="transmembrane region" description="Helical" evidence="1">
    <location>
        <begin position="328"/>
        <end position="348"/>
    </location>
</feature>
<name>A0A7S8C0Z9_9HYPH</name>